<feature type="signal peptide" evidence="4">
    <location>
        <begin position="1"/>
        <end position="24"/>
    </location>
</feature>
<protein>
    <recommendedName>
        <fullName evidence="5">Pectinesterase inhibitor domain-containing protein</fullName>
    </recommendedName>
</protein>
<keyword evidence="2" id="KW-1015">Disulfide bond</keyword>
<dbReference type="PANTHER" id="PTHR36710">
    <property type="entry name" value="PECTINESTERASE INHIBITOR-LIKE"/>
    <property type="match status" value="1"/>
</dbReference>
<reference evidence="6" key="1">
    <citation type="journal article" date="2016" name="Nat. Genet.">
        <title>A high-quality carrot genome assembly provides new insights into carotenoid accumulation and asterid genome evolution.</title>
        <authorList>
            <person name="Iorizzo M."/>
            <person name="Ellison S."/>
            <person name="Senalik D."/>
            <person name="Zeng P."/>
            <person name="Satapoomin P."/>
            <person name="Huang J."/>
            <person name="Bowman M."/>
            <person name="Iovene M."/>
            <person name="Sanseverino W."/>
            <person name="Cavagnaro P."/>
            <person name="Yildiz M."/>
            <person name="Macko-Podgorni A."/>
            <person name="Moranska E."/>
            <person name="Grzebelus E."/>
            <person name="Grzebelus D."/>
            <person name="Ashrafi H."/>
            <person name="Zheng Z."/>
            <person name="Cheng S."/>
            <person name="Spooner D."/>
            <person name="Van Deynze A."/>
            <person name="Simon P."/>
        </authorList>
    </citation>
    <scope>NUCLEOTIDE SEQUENCE [LARGE SCALE GENOMIC DNA]</scope>
    <source>
        <tissue evidence="6">Leaf</tissue>
    </source>
</reference>
<organism evidence="6">
    <name type="scientific">Daucus carota subsp. sativus</name>
    <name type="common">Carrot</name>
    <dbReference type="NCBI Taxonomy" id="79200"/>
    <lineage>
        <taxon>Eukaryota</taxon>
        <taxon>Viridiplantae</taxon>
        <taxon>Streptophyta</taxon>
        <taxon>Embryophyta</taxon>
        <taxon>Tracheophyta</taxon>
        <taxon>Spermatophyta</taxon>
        <taxon>Magnoliopsida</taxon>
        <taxon>eudicotyledons</taxon>
        <taxon>Gunneridae</taxon>
        <taxon>Pentapetalae</taxon>
        <taxon>asterids</taxon>
        <taxon>campanulids</taxon>
        <taxon>Apiales</taxon>
        <taxon>Apiaceae</taxon>
        <taxon>Apioideae</taxon>
        <taxon>Scandiceae</taxon>
        <taxon>Daucinae</taxon>
        <taxon>Daucus</taxon>
        <taxon>Daucus sect. Daucus</taxon>
    </lineage>
</organism>
<dbReference type="Gene3D" id="1.20.140.40">
    <property type="entry name" value="Invertase/pectin methylesterase inhibitor family protein"/>
    <property type="match status" value="1"/>
</dbReference>
<feature type="domain" description="Pectinesterase inhibitor" evidence="5">
    <location>
        <begin position="24"/>
        <end position="163"/>
    </location>
</feature>
<dbReference type="NCBIfam" id="TIGR01614">
    <property type="entry name" value="PME_inhib"/>
    <property type="match status" value="1"/>
</dbReference>
<proteinExistence type="inferred from homology"/>
<dbReference type="GO" id="GO:0046910">
    <property type="term" value="F:pectinesterase inhibitor activity"/>
    <property type="evidence" value="ECO:0007669"/>
    <property type="project" value="InterPro"/>
</dbReference>
<evidence type="ECO:0000259" key="5">
    <source>
        <dbReference type="SMART" id="SM00856"/>
    </source>
</evidence>
<dbReference type="PANTHER" id="PTHR36710:SF4">
    <property type="entry name" value="PLANT INVERTASE_PECTIN METHYLESTERASE INHIBITOR SUPERFAMILY PROTEIN"/>
    <property type="match status" value="1"/>
</dbReference>
<reference evidence="7" key="2">
    <citation type="submission" date="2022-03" db="EMBL/GenBank/DDBJ databases">
        <title>Draft title - Genomic analysis of global carrot germplasm unveils the trajectory of domestication and the origin of high carotenoid orange carrot.</title>
        <authorList>
            <person name="Iorizzo M."/>
            <person name="Ellison S."/>
            <person name="Senalik D."/>
            <person name="Macko-Podgorni A."/>
            <person name="Grzebelus D."/>
            <person name="Bostan H."/>
            <person name="Rolling W."/>
            <person name="Curaba J."/>
            <person name="Simon P."/>
        </authorList>
    </citation>
    <scope>NUCLEOTIDE SEQUENCE</scope>
    <source>
        <tissue evidence="7">Leaf</tissue>
    </source>
</reference>
<dbReference type="AlphaFoldDB" id="A0A175YGR0"/>
<dbReference type="CDD" id="cd15797">
    <property type="entry name" value="PMEI"/>
    <property type="match status" value="1"/>
</dbReference>
<dbReference type="EMBL" id="LNRQ01000009">
    <property type="protein sequence ID" value="KZM82866.1"/>
    <property type="molecule type" value="Genomic_DNA"/>
</dbReference>
<evidence type="ECO:0000256" key="2">
    <source>
        <dbReference type="ARBA" id="ARBA00023157"/>
    </source>
</evidence>
<name>A0A175YGR0_DAUCS</name>
<dbReference type="SUPFAM" id="SSF101148">
    <property type="entry name" value="Plant invertase/pectin methylesterase inhibitor"/>
    <property type="match status" value="1"/>
</dbReference>
<dbReference type="Gramene" id="KZM82866">
    <property type="protein sequence ID" value="KZM82866"/>
    <property type="gene ID" value="DCAR_030435"/>
</dbReference>
<evidence type="ECO:0000256" key="4">
    <source>
        <dbReference type="SAM" id="SignalP"/>
    </source>
</evidence>
<dbReference type="Pfam" id="PF04043">
    <property type="entry name" value="PMEI"/>
    <property type="match status" value="1"/>
</dbReference>
<evidence type="ECO:0000313" key="7">
    <source>
        <dbReference type="EMBL" id="WOH15813.1"/>
    </source>
</evidence>
<dbReference type="Proteomes" id="UP000077755">
    <property type="component" value="Chromosome 9"/>
</dbReference>
<evidence type="ECO:0000256" key="1">
    <source>
        <dbReference type="ARBA" id="ARBA00022729"/>
    </source>
</evidence>
<dbReference type="InterPro" id="IPR035513">
    <property type="entry name" value="Invertase/methylesterase_inhib"/>
</dbReference>
<evidence type="ECO:0000256" key="3">
    <source>
        <dbReference type="ARBA" id="ARBA00038471"/>
    </source>
</evidence>
<feature type="chain" id="PRO_5008044537" description="Pectinesterase inhibitor domain-containing protein" evidence="4">
    <location>
        <begin position="25"/>
        <end position="167"/>
    </location>
</feature>
<dbReference type="OrthoDB" id="764172at2759"/>
<dbReference type="SMART" id="SM00856">
    <property type="entry name" value="PMEI"/>
    <property type="match status" value="1"/>
</dbReference>
<keyword evidence="8" id="KW-1185">Reference proteome</keyword>
<sequence length="167" mass="17871">MAFSYAIKCLTLLVVALLITISSADQALIKSICSKARNQALCYNLFKNSGNSDRGGLGQISTNVALGKAQTTQNLVKSLAAKETDPKIKAQYNTCLEVYGDALDNLNDCKPAFAKNDFSTANIRASAAYTDVDTCSDDGKNVAPQLKAANQENQDYIDVVLAVSNIH</sequence>
<dbReference type="KEGG" id="dcr:108202370"/>
<comment type="similarity">
    <text evidence="3">Belongs to the PMEI family.</text>
</comment>
<keyword evidence="1 4" id="KW-0732">Signal</keyword>
<dbReference type="OMA" id="VLCVQNY"/>
<dbReference type="EMBL" id="CP093351">
    <property type="protein sequence ID" value="WOH15813.1"/>
    <property type="molecule type" value="Genomic_DNA"/>
</dbReference>
<evidence type="ECO:0000313" key="6">
    <source>
        <dbReference type="EMBL" id="KZM82866.1"/>
    </source>
</evidence>
<dbReference type="InterPro" id="IPR006501">
    <property type="entry name" value="Pectinesterase_inhib_dom"/>
</dbReference>
<evidence type="ECO:0000313" key="8">
    <source>
        <dbReference type="Proteomes" id="UP000077755"/>
    </source>
</evidence>
<dbReference type="InterPro" id="IPR034086">
    <property type="entry name" value="PMEI_plant"/>
</dbReference>
<dbReference type="InterPro" id="IPR052421">
    <property type="entry name" value="PCW_Enzyme_Inhibitor"/>
</dbReference>
<accession>A0A175YGR0</accession>
<gene>
    <name evidence="6" type="ORF">DCAR_030435</name>
    <name evidence="7" type="ORF">DCAR_0935359</name>
</gene>